<evidence type="ECO:0000256" key="1">
    <source>
        <dbReference type="SAM" id="MobiDB-lite"/>
    </source>
</evidence>
<proteinExistence type="predicted"/>
<gene>
    <name evidence="3" type="ORF">ACFFFP_00840</name>
</gene>
<dbReference type="RefSeq" id="WP_188847472.1">
    <property type="nucleotide sequence ID" value="NZ_BMPJ01000014.1"/>
</dbReference>
<evidence type="ECO:0000313" key="3">
    <source>
        <dbReference type="EMBL" id="MFC0594739.1"/>
    </source>
</evidence>
<organism evidence="3 4">
    <name type="scientific">Thermus composti</name>
    <dbReference type="NCBI Taxonomy" id="532059"/>
    <lineage>
        <taxon>Bacteria</taxon>
        <taxon>Thermotogati</taxon>
        <taxon>Deinococcota</taxon>
        <taxon>Deinococci</taxon>
        <taxon>Thermales</taxon>
        <taxon>Thermaceae</taxon>
        <taxon>Thermus</taxon>
    </lineage>
</organism>
<comment type="caution">
    <text evidence="3">The sequence shown here is derived from an EMBL/GenBank/DDBJ whole genome shotgun (WGS) entry which is preliminary data.</text>
</comment>
<feature type="compositionally biased region" description="Low complexity" evidence="1">
    <location>
        <begin position="230"/>
        <end position="240"/>
    </location>
</feature>
<protein>
    <submittedName>
        <fullName evidence="3">Uncharacterized protein</fullName>
    </submittedName>
</protein>
<keyword evidence="4" id="KW-1185">Reference proteome</keyword>
<feature type="compositionally biased region" description="Pro residues" evidence="1">
    <location>
        <begin position="241"/>
        <end position="252"/>
    </location>
</feature>
<keyword evidence="2" id="KW-0472">Membrane</keyword>
<feature type="region of interest" description="Disordered" evidence="1">
    <location>
        <begin position="228"/>
        <end position="256"/>
    </location>
</feature>
<reference evidence="3 4" key="1">
    <citation type="submission" date="2024-09" db="EMBL/GenBank/DDBJ databases">
        <authorList>
            <person name="Sun Q."/>
            <person name="Mori K."/>
        </authorList>
    </citation>
    <scope>NUCLEOTIDE SEQUENCE [LARGE SCALE GENOMIC DNA]</scope>
    <source>
        <strain evidence="3 4">NCAIM B.02340</strain>
    </source>
</reference>
<evidence type="ECO:0000313" key="4">
    <source>
        <dbReference type="Proteomes" id="UP001589830"/>
    </source>
</evidence>
<keyword evidence="2" id="KW-0812">Transmembrane</keyword>
<dbReference type="EMBL" id="JBHLTW010000003">
    <property type="protein sequence ID" value="MFC0594739.1"/>
    <property type="molecule type" value="Genomic_DNA"/>
</dbReference>
<evidence type="ECO:0000256" key="2">
    <source>
        <dbReference type="SAM" id="Phobius"/>
    </source>
</evidence>
<accession>A0ABV6PY31</accession>
<feature type="transmembrane region" description="Helical" evidence="2">
    <location>
        <begin position="437"/>
        <end position="455"/>
    </location>
</feature>
<dbReference type="Proteomes" id="UP001589830">
    <property type="component" value="Unassembled WGS sequence"/>
</dbReference>
<feature type="transmembrane region" description="Helical" evidence="2">
    <location>
        <begin position="403"/>
        <end position="425"/>
    </location>
</feature>
<name>A0ABV6PY31_9DEIN</name>
<sequence length="547" mass="59884">MKRSLALLLLGLLALAAPLTEVYDRLEAVFQRISLANPTQALAALDQAQSLLRQAEDLPPVLRDAALANLQEARQGVVRRSPADLEARLLLVRHLLAKAFLDRALSLPPGERSSYLERLGRATGLKEVESLEGLAAEALRRRLEVLLLQRMAEDLSRALLASSRPEAYLALARAYARFLVIQDSPQSTLRAQAFVQALAKISGGEPFRPEVQGLQAQVARWRQNLLTPTPRAQPGAQASPSPAPPSSPPPSPTQLRISETALPEGIREEIGLLRLDPATAARVGEALQRLALPSLVNWLDSLDEVRGILAQAQLYTETGQYPRARTLLAYAYSRFRLKIYPVVGAYAPELAERADRLFLLMQNAVGLRTVDFTVLLGEIQEMEERLLGGSLGFWHTLQVQIQLFFLGIPRAVFFLLAAALAFFPLYLLRLTFGGRNVYWNLLGLAFLFLVLPIMVEGLSYMGSILAEYGGLPFLGVLANLSVAQALLPYLAWGLSAFLVVAFAGAGLRGIAAQFGLLRERGAEVTSTAQTPPTALTSETIVEWDEEF</sequence>
<keyword evidence="2" id="KW-1133">Transmembrane helix</keyword>
<feature type="transmembrane region" description="Helical" evidence="2">
    <location>
        <begin position="489"/>
        <end position="510"/>
    </location>
</feature>